<dbReference type="PANTHER" id="PTHR43986:SF1">
    <property type="entry name" value="ELONGATION FACTOR 1-GAMMA"/>
    <property type="match status" value="1"/>
</dbReference>
<dbReference type="OrthoDB" id="249703at2759"/>
<evidence type="ECO:0000259" key="7">
    <source>
        <dbReference type="PROSITE" id="PS50405"/>
    </source>
</evidence>
<dbReference type="SUPFAM" id="SSF52833">
    <property type="entry name" value="Thioredoxin-like"/>
    <property type="match status" value="1"/>
</dbReference>
<name>A0A066VG36_TILAU</name>
<keyword evidence="9" id="KW-1185">Reference proteome</keyword>
<dbReference type="Pfam" id="PF00043">
    <property type="entry name" value="GST_C"/>
    <property type="match status" value="1"/>
</dbReference>
<accession>A0A066VG36</accession>
<dbReference type="PROSITE" id="PS50404">
    <property type="entry name" value="GST_NTER"/>
    <property type="match status" value="1"/>
</dbReference>
<dbReference type="Pfam" id="PF02798">
    <property type="entry name" value="GST_N"/>
    <property type="match status" value="1"/>
</dbReference>
<evidence type="ECO:0000259" key="5">
    <source>
        <dbReference type="PROSITE" id="PS50040"/>
    </source>
</evidence>
<evidence type="ECO:0000256" key="3">
    <source>
        <dbReference type="PROSITE-ProRule" id="PRU00519"/>
    </source>
</evidence>
<keyword evidence="2 3" id="KW-0648">Protein biosynthesis</keyword>
<evidence type="ECO:0000256" key="2">
    <source>
        <dbReference type="ARBA" id="ARBA00022917"/>
    </source>
</evidence>
<dbReference type="GO" id="GO:0005737">
    <property type="term" value="C:cytoplasm"/>
    <property type="evidence" value="ECO:0007669"/>
    <property type="project" value="TreeGrafter"/>
</dbReference>
<dbReference type="HOGENOM" id="CLU_011226_3_0_1"/>
<dbReference type="InterPro" id="IPR040079">
    <property type="entry name" value="Glutathione_S-Trfase"/>
</dbReference>
<dbReference type="GeneID" id="25265174"/>
<dbReference type="FunCoup" id="A0A066VG36">
    <property type="interactions" value="550"/>
</dbReference>
<evidence type="ECO:0000259" key="6">
    <source>
        <dbReference type="PROSITE" id="PS50404"/>
    </source>
</evidence>
<dbReference type="EMBL" id="JMSN01000107">
    <property type="protein sequence ID" value="KDN39258.1"/>
    <property type="molecule type" value="Genomic_DNA"/>
</dbReference>
<dbReference type="Proteomes" id="UP000027361">
    <property type="component" value="Unassembled WGS sequence"/>
</dbReference>
<proteinExistence type="predicted"/>
<organism evidence="8 9">
    <name type="scientific">Tilletiaria anomala (strain ATCC 24038 / CBS 436.72 / UBC 951)</name>
    <dbReference type="NCBI Taxonomy" id="1037660"/>
    <lineage>
        <taxon>Eukaryota</taxon>
        <taxon>Fungi</taxon>
        <taxon>Dikarya</taxon>
        <taxon>Basidiomycota</taxon>
        <taxon>Ustilaginomycotina</taxon>
        <taxon>Exobasidiomycetes</taxon>
        <taxon>Georgefischeriales</taxon>
        <taxon>Tilletiariaceae</taxon>
        <taxon>Tilletiaria</taxon>
    </lineage>
</organism>
<dbReference type="InterPro" id="IPR010987">
    <property type="entry name" value="Glutathione-S-Trfase_C-like"/>
</dbReference>
<dbReference type="SMART" id="SM01183">
    <property type="entry name" value="EF1G"/>
    <property type="match status" value="1"/>
</dbReference>
<dbReference type="Pfam" id="PF00647">
    <property type="entry name" value="EF1G"/>
    <property type="match status" value="1"/>
</dbReference>
<evidence type="ECO:0000313" key="9">
    <source>
        <dbReference type="Proteomes" id="UP000027361"/>
    </source>
</evidence>
<dbReference type="InterPro" id="IPR001662">
    <property type="entry name" value="EF1B_G_C"/>
</dbReference>
<dbReference type="InParanoid" id="A0A066VG36"/>
<dbReference type="InterPro" id="IPR036249">
    <property type="entry name" value="Thioredoxin-like_sf"/>
</dbReference>
<dbReference type="FunFam" id="3.30.70.1010:FF:000001">
    <property type="entry name" value="Elongation factor 1-gamma 1"/>
    <property type="match status" value="1"/>
</dbReference>
<dbReference type="SUPFAM" id="SSF47616">
    <property type="entry name" value="GST C-terminal domain-like"/>
    <property type="match status" value="1"/>
</dbReference>
<dbReference type="Gene3D" id="3.30.70.1010">
    <property type="entry name" value="Translation elongation factor EF1B, gamma chain, conserved domain"/>
    <property type="match status" value="1"/>
</dbReference>
<dbReference type="AlphaFoldDB" id="A0A066VG36"/>
<reference evidence="8 9" key="1">
    <citation type="submission" date="2014-05" db="EMBL/GenBank/DDBJ databases">
        <title>Draft genome sequence of a rare smut relative, Tilletiaria anomala UBC 951.</title>
        <authorList>
            <consortium name="DOE Joint Genome Institute"/>
            <person name="Toome M."/>
            <person name="Kuo A."/>
            <person name="Henrissat B."/>
            <person name="Lipzen A."/>
            <person name="Tritt A."/>
            <person name="Yoshinaga Y."/>
            <person name="Zane M."/>
            <person name="Barry K."/>
            <person name="Grigoriev I.V."/>
            <person name="Spatafora J.W."/>
            <person name="Aimea M.C."/>
        </authorList>
    </citation>
    <scope>NUCLEOTIDE SEQUENCE [LARGE SCALE GENOMIC DNA]</scope>
    <source>
        <strain evidence="8 9">UBC 951</strain>
    </source>
</reference>
<evidence type="ECO:0000256" key="1">
    <source>
        <dbReference type="ARBA" id="ARBA00022768"/>
    </source>
</evidence>
<dbReference type="SFLD" id="SFLDG00358">
    <property type="entry name" value="Main_(cytGST)"/>
    <property type="match status" value="1"/>
</dbReference>
<dbReference type="GO" id="GO:0005634">
    <property type="term" value="C:nucleus"/>
    <property type="evidence" value="ECO:0007669"/>
    <property type="project" value="TreeGrafter"/>
</dbReference>
<dbReference type="InterPro" id="IPR036282">
    <property type="entry name" value="Glutathione-S-Trfase_C_sf"/>
</dbReference>
<dbReference type="InterPro" id="IPR050802">
    <property type="entry name" value="EF-GSTs"/>
</dbReference>
<evidence type="ECO:0000313" key="8">
    <source>
        <dbReference type="EMBL" id="KDN39258.1"/>
    </source>
</evidence>
<dbReference type="OMA" id="TQYFSWT"/>
<dbReference type="PROSITE" id="PS50405">
    <property type="entry name" value="GST_CTER"/>
    <property type="match status" value="1"/>
</dbReference>
<dbReference type="FunFam" id="1.20.1050.10:FF:000006">
    <property type="entry name" value="Elongation factor 1 gamma"/>
    <property type="match status" value="1"/>
</dbReference>
<dbReference type="RefSeq" id="XP_013240980.1">
    <property type="nucleotide sequence ID" value="XM_013385526.1"/>
</dbReference>
<sequence>MAVIGKIYGGAPESPKVWRSLAAAKYAGVELEFVRASLRDGDCRKPEYLAKFPMGKIPAFEGADGFLLTESQAIARYVASYAKNANLLGADEKSSAQVQQWSSWGDEELFNKGLTILLPSFGFGAYNKEAEASAWEAIHRSLTYLNNYLNKNTFLVGHRVSLADLVVAGNLRMLFTSLAGEGVRNKYPNVTRYFNTVFGQPTIVDIVSKAELLKENFKFTAPKKEAAPAAAAAAAPAAGASAKKSKSKKKDDDDDDEEPLVPAEPKVKNPLDDLPKSPFILDEWKRVYSNQDTRKEALPWFFQNFDYDGYSVWRFDFKYNEELTQIFMSANQIGGFFNRLEASRKYVMGTAGVFGKANDGAIAGVVICRGKEYQPVLGVAPDLESYSVSPLDLKKDEDKKFFEDMLAWEASVNGKEWADGKILK</sequence>
<feature type="domain" description="GST N-terminal" evidence="6">
    <location>
        <begin position="4"/>
        <end position="86"/>
    </location>
</feature>
<dbReference type="PANTHER" id="PTHR43986">
    <property type="entry name" value="ELONGATION FACTOR 1-GAMMA"/>
    <property type="match status" value="1"/>
</dbReference>
<dbReference type="InterPro" id="IPR004045">
    <property type="entry name" value="Glutathione_S-Trfase_N"/>
</dbReference>
<keyword evidence="1 3" id="KW-0251">Elongation factor</keyword>
<dbReference type="CDD" id="cd03044">
    <property type="entry name" value="GST_N_EF1Bgamma"/>
    <property type="match status" value="1"/>
</dbReference>
<dbReference type="STRING" id="1037660.A0A066VG36"/>
<dbReference type="SFLD" id="SFLDS00019">
    <property type="entry name" value="Glutathione_Transferase_(cytos"/>
    <property type="match status" value="1"/>
</dbReference>
<dbReference type="InterPro" id="IPR004046">
    <property type="entry name" value="GST_C"/>
</dbReference>
<gene>
    <name evidence="8" type="ORF">K437DRAFT_259152</name>
</gene>
<comment type="caution">
    <text evidence="8">The sequence shown here is derived from an EMBL/GenBank/DDBJ whole genome shotgun (WGS) entry which is preliminary data.</text>
</comment>
<dbReference type="Gene3D" id="1.20.1050.10">
    <property type="match status" value="1"/>
</dbReference>
<dbReference type="Gene3D" id="3.40.30.10">
    <property type="entry name" value="Glutaredoxin"/>
    <property type="match status" value="1"/>
</dbReference>
<dbReference type="SUPFAM" id="SSF89942">
    <property type="entry name" value="eEF1-gamma domain"/>
    <property type="match status" value="1"/>
</dbReference>
<dbReference type="FunFam" id="3.40.30.10:FF:000142">
    <property type="entry name" value="Elongation factor 1 gamma"/>
    <property type="match status" value="1"/>
</dbReference>
<feature type="domain" description="GST C-terminal" evidence="7">
    <location>
        <begin position="91"/>
        <end position="226"/>
    </location>
</feature>
<feature type="region of interest" description="Disordered" evidence="4">
    <location>
        <begin position="238"/>
        <end position="274"/>
    </location>
</feature>
<dbReference type="InterPro" id="IPR036433">
    <property type="entry name" value="EF1B_G_C_sf"/>
</dbReference>
<protein>
    <submittedName>
        <fullName evidence="8">EEF1-gamma domain-containing protein</fullName>
    </submittedName>
</protein>
<dbReference type="CDD" id="cd03181">
    <property type="entry name" value="GST_C_EF1Bgamma_like"/>
    <property type="match status" value="1"/>
</dbReference>
<dbReference type="GO" id="GO:0003746">
    <property type="term" value="F:translation elongation factor activity"/>
    <property type="evidence" value="ECO:0007669"/>
    <property type="project" value="UniProtKB-UniRule"/>
</dbReference>
<dbReference type="PROSITE" id="PS50040">
    <property type="entry name" value="EF1G_C"/>
    <property type="match status" value="1"/>
</dbReference>
<feature type="domain" description="EF-1-gamma C-terminal" evidence="5">
    <location>
        <begin position="267"/>
        <end position="424"/>
    </location>
</feature>
<evidence type="ECO:0000256" key="4">
    <source>
        <dbReference type="SAM" id="MobiDB-lite"/>
    </source>
</evidence>
<feature type="compositionally biased region" description="Basic and acidic residues" evidence="4">
    <location>
        <begin position="265"/>
        <end position="274"/>
    </location>
</feature>